<dbReference type="Gene3D" id="4.10.40.30">
    <property type="entry name" value="CART, C-terminal domain"/>
    <property type="match status" value="1"/>
</dbReference>
<dbReference type="FunCoup" id="H3AHL3">
    <property type="interactions" value="33"/>
</dbReference>
<keyword evidence="6" id="KW-0529">Neurotransmitter</keyword>
<keyword evidence="8" id="KW-0527">Neuropeptide</keyword>
<evidence type="ECO:0000256" key="6">
    <source>
        <dbReference type="ARBA" id="ARBA00022894"/>
    </source>
</evidence>
<evidence type="ECO:0000256" key="4">
    <source>
        <dbReference type="ARBA" id="ARBA00022525"/>
    </source>
</evidence>
<comment type="similarity">
    <text evidence="2">Belongs to the CART family.</text>
</comment>
<dbReference type="InterPro" id="IPR009106">
    <property type="entry name" value="CART"/>
</dbReference>
<evidence type="ECO:0000256" key="3">
    <source>
        <dbReference type="ARBA" id="ARBA00018493"/>
    </source>
</evidence>
<dbReference type="GO" id="GO:0032099">
    <property type="term" value="P:negative regulation of appetite"/>
    <property type="evidence" value="ECO:0007669"/>
    <property type="project" value="InterPro"/>
</dbReference>
<dbReference type="InterPro" id="IPR036722">
    <property type="entry name" value="CART_C_sf"/>
</dbReference>
<dbReference type="GO" id="GO:0043410">
    <property type="term" value="P:positive regulation of MAPK cascade"/>
    <property type="evidence" value="ECO:0007669"/>
    <property type="project" value="InterPro"/>
</dbReference>
<dbReference type="SUPFAM" id="SSF64546">
    <property type="entry name" value="Satiety factor CART (cocaine and amphetamine regulated transcript)"/>
    <property type="match status" value="1"/>
</dbReference>
<dbReference type="PANTHER" id="PTHR16655">
    <property type="entry name" value="COCAINE AND AMPHETAMINE REGULATED TRANSCRIPT PROTEIN"/>
    <property type="match status" value="1"/>
</dbReference>
<gene>
    <name evidence="10" type="primary">CART3</name>
</gene>
<evidence type="ECO:0000256" key="8">
    <source>
        <dbReference type="ARBA" id="ARBA00023320"/>
    </source>
</evidence>
<evidence type="ECO:0000256" key="1">
    <source>
        <dbReference type="ARBA" id="ARBA00004613"/>
    </source>
</evidence>
<dbReference type="InParanoid" id="H3AHL3"/>
<dbReference type="CDD" id="cd22741">
    <property type="entry name" value="CART_CTD-like"/>
    <property type="match status" value="1"/>
</dbReference>
<keyword evidence="9" id="KW-0732">Signal</keyword>
<dbReference type="GO" id="GO:0005615">
    <property type="term" value="C:extracellular space"/>
    <property type="evidence" value="ECO:0007669"/>
    <property type="project" value="InterPro"/>
</dbReference>
<feature type="signal peptide" evidence="9">
    <location>
        <begin position="1"/>
        <end position="29"/>
    </location>
</feature>
<reference evidence="11" key="1">
    <citation type="submission" date="2011-08" db="EMBL/GenBank/DDBJ databases">
        <title>The draft genome of Latimeria chalumnae.</title>
        <authorList>
            <person name="Di Palma F."/>
            <person name="Alfoldi J."/>
            <person name="Johnson J."/>
            <person name="Berlin A."/>
            <person name="Gnerre S."/>
            <person name="Jaffe D."/>
            <person name="MacCallum I."/>
            <person name="Young S."/>
            <person name="Walker B.J."/>
            <person name="Lander E."/>
            <person name="Lindblad-Toh K."/>
        </authorList>
    </citation>
    <scope>NUCLEOTIDE SEQUENCE [LARGE SCALE GENOMIC DNA]</scope>
    <source>
        <strain evidence="11">Wild caught</strain>
    </source>
</reference>
<evidence type="ECO:0000256" key="7">
    <source>
        <dbReference type="ARBA" id="ARBA00023157"/>
    </source>
</evidence>
<dbReference type="GO" id="GO:0007218">
    <property type="term" value="P:neuropeptide signaling pathway"/>
    <property type="evidence" value="ECO:0007669"/>
    <property type="project" value="UniProtKB-KW"/>
</dbReference>
<feature type="chain" id="PRO_5003579594" description="Cocaine- and amphetamine-regulated transcript protein" evidence="9">
    <location>
        <begin position="30"/>
        <end position="119"/>
    </location>
</feature>
<comment type="subcellular location">
    <subcellularLocation>
        <location evidence="1">Secreted</location>
    </subcellularLocation>
</comment>
<evidence type="ECO:0000256" key="5">
    <source>
        <dbReference type="ARBA" id="ARBA00022685"/>
    </source>
</evidence>
<dbReference type="GO" id="GO:0005184">
    <property type="term" value="F:neuropeptide hormone activity"/>
    <property type="evidence" value="ECO:0007669"/>
    <property type="project" value="InterPro"/>
</dbReference>
<reference evidence="10" key="3">
    <citation type="submission" date="2025-09" db="UniProtKB">
        <authorList>
            <consortium name="Ensembl"/>
        </authorList>
    </citation>
    <scope>IDENTIFICATION</scope>
</reference>
<accession>H3AHL3</accession>
<keyword evidence="7" id="KW-1015">Disulfide bond</keyword>
<dbReference type="GO" id="GO:0007268">
    <property type="term" value="P:chemical synaptic transmission"/>
    <property type="evidence" value="ECO:0007669"/>
    <property type="project" value="UniProtKB-KW"/>
</dbReference>
<dbReference type="PANTHER" id="PTHR16655:SF5">
    <property type="entry name" value="COCAINE- AND AMPHETAMINE-REGULATED TRANSCRIPT 2-RELATED"/>
    <property type="match status" value="1"/>
</dbReference>
<sequence length="119" mass="13157">LSSAFSTMDSSKLLLIAVICTVLLSTVFGSESSELETRALGDFYSKDPNLYNEKELLGALQEVLEKLQSKRVPTWEKKFGQVPMCDVGEQCAVRKGARIGKLCDCPRGSICNFFLLKCL</sequence>
<name>H3AHL3_LATCH</name>
<evidence type="ECO:0000256" key="9">
    <source>
        <dbReference type="SAM" id="SignalP"/>
    </source>
</evidence>
<evidence type="ECO:0000313" key="11">
    <source>
        <dbReference type="Proteomes" id="UP000008672"/>
    </source>
</evidence>
<evidence type="ECO:0000313" key="10">
    <source>
        <dbReference type="Ensembl" id="ENSLACP00000009134.1"/>
    </source>
</evidence>
<dbReference type="GO" id="GO:0045202">
    <property type="term" value="C:synapse"/>
    <property type="evidence" value="ECO:0007669"/>
    <property type="project" value="GOC"/>
</dbReference>
<reference evidence="10" key="2">
    <citation type="submission" date="2025-08" db="UniProtKB">
        <authorList>
            <consortium name="Ensembl"/>
        </authorList>
    </citation>
    <scope>IDENTIFICATION</scope>
</reference>
<dbReference type="STRING" id="7897.ENSLACP00000009134"/>
<dbReference type="eggNOG" id="ENOG502S2YU">
    <property type="taxonomic scope" value="Eukaryota"/>
</dbReference>
<dbReference type="Ensembl" id="ENSLACT00000009203.1">
    <property type="protein sequence ID" value="ENSLACP00000009134.1"/>
    <property type="gene ID" value="ENSLACG00000008063.1"/>
</dbReference>
<dbReference type="Proteomes" id="UP000008672">
    <property type="component" value="Unassembled WGS sequence"/>
</dbReference>
<protein>
    <recommendedName>
        <fullName evidence="3">Cocaine- and amphetamine-regulated transcript protein</fullName>
    </recommendedName>
</protein>
<keyword evidence="4" id="KW-0964">Secreted</keyword>
<dbReference type="FunFam" id="4.10.40.30:FF:000001">
    <property type="entry name" value="Cocaine-and amphetamine-regulated transcript protein"/>
    <property type="match status" value="1"/>
</dbReference>
<organism evidence="10 11">
    <name type="scientific">Latimeria chalumnae</name>
    <name type="common">Coelacanth</name>
    <dbReference type="NCBI Taxonomy" id="7897"/>
    <lineage>
        <taxon>Eukaryota</taxon>
        <taxon>Metazoa</taxon>
        <taxon>Chordata</taxon>
        <taxon>Craniata</taxon>
        <taxon>Vertebrata</taxon>
        <taxon>Euteleostomi</taxon>
        <taxon>Coelacanthiformes</taxon>
        <taxon>Coelacanthidae</taxon>
        <taxon>Latimeria</taxon>
    </lineage>
</organism>
<dbReference type="Pfam" id="PF06373">
    <property type="entry name" value="CART"/>
    <property type="match status" value="1"/>
</dbReference>
<evidence type="ECO:0000256" key="2">
    <source>
        <dbReference type="ARBA" id="ARBA00005294"/>
    </source>
</evidence>
<dbReference type="OMA" id="CNCPRGA"/>
<dbReference type="HOGENOM" id="CLU_157363_1_0_1"/>
<dbReference type="GO" id="GO:0008343">
    <property type="term" value="P:adult feeding behavior"/>
    <property type="evidence" value="ECO:0007669"/>
    <property type="project" value="InterPro"/>
</dbReference>
<proteinExistence type="inferred from homology"/>
<keyword evidence="5" id="KW-0165">Cleavage on pair of basic residues</keyword>
<dbReference type="EMBL" id="AFYH01021124">
    <property type="status" value="NOT_ANNOTATED_CDS"/>
    <property type="molecule type" value="Genomic_DNA"/>
</dbReference>
<dbReference type="GO" id="GO:0009267">
    <property type="term" value="P:cellular response to starvation"/>
    <property type="evidence" value="ECO:0007669"/>
    <property type="project" value="InterPro"/>
</dbReference>
<dbReference type="GeneTree" id="ENSGT00390000018319"/>
<keyword evidence="11" id="KW-1185">Reference proteome</keyword>
<dbReference type="AlphaFoldDB" id="H3AHL3"/>